<evidence type="ECO:0008006" key="3">
    <source>
        <dbReference type="Google" id="ProtNLM"/>
    </source>
</evidence>
<feature type="compositionally biased region" description="Polar residues" evidence="1">
    <location>
        <begin position="1"/>
        <end position="15"/>
    </location>
</feature>
<dbReference type="EMBL" id="HBIJ01000071">
    <property type="protein sequence ID" value="CAE0359322.1"/>
    <property type="molecule type" value="Transcribed_RNA"/>
</dbReference>
<gene>
    <name evidence="2" type="ORF">ALAG00032_LOCUS50</name>
</gene>
<dbReference type="SUPFAM" id="SSF55785">
    <property type="entry name" value="PYP-like sensor domain (PAS domain)"/>
    <property type="match status" value="1"/>
</dbReference>
<accession>A0A7S3JN17</accession>
<feature type="region of interest" description="Disordered" evidence="1">
    <location>
        <begin position="622"/>
        <end position="658"/>
    </location>
</feature>
<dbReference type="AlphaFoldDB" id="A0A7S3JN17"/>
<feature type="region of interest" description="Disordered" evidence="1">
    <location>
        <begin position="1"/>
        <end position="33"/>
    </location>
</feature>
<sequence>MNNSTQYGNNGNKQQMGEVKDSRDWGVSENFTNDSMWGEMGQDIFGAFESSYMEEGSGTAAVVLAQKALQAVHGIQATANKDDGVVQNDDKAPCWNFGPVPNPTLLRQTSQDDWNFVSQLGGTALKRPKVETQSKIVQEETIFNLPGDHYEEKEQYEKKKERESMCRDRNREYARNTRIRKKAYVRQLEETVKKMRDERDLLIQDEEKYEKIRISRRQCLETFLDYRARGEVSEDAWANLVDPQKFELWLPVTPYRSYNPTEVLPSEAGAFVADRRVCRGVHGLVFDTASFAVMLQSIGVPRRRGHKLVACSLELVDPLGLPSDSFTKKNDDLMIDKRDPARVMGAWRMRTRNAVDCGAASECDQRGFLIAAFDKQNRLKRLDLCFDALGFLRQLQRARGVPWLEVVPNTLQAALKDLAADDASYTAAYAQRLESISSSCGRGSKNNHASLSNKNQSLGPNGRHIAISSLTRYGHFARPKVVTIADRPHLITHVNRDFLDLAGLEANEAIGRSLRIIQGPATDTAVVEDMLADVARRIPTSMIVINYTKSMERFINYLRVFPLFDPSSGIVTHYFGELERVDDDTVCKIEHNSPMHTPVWRLENIAMPGPYIAPSIFLPTPQQNQFHSSSADRAKESRDSLPDQQMHPMSAPRRFDLPPPVYDGTRPNYHNISTATMQRPRPSDILLEEKEIQDSFSTINNNMQLS</sequence>
<evidence type="ECO:0000313" key="2">
    <source>
        <dbReference type="EMBL" id="CAE0359322.1"/>
    </source>
</evidence>
<reference evidence="2" key="1">
    <citation type="submission" date="2021-01" db="EMBL/GenBank/DDBJ databases">
        <authorList>
            <person name="Corre E."/>
            <person name="Pelletier E."/>
            <person name="Niang G."/>
            <person name="Scheremetjew M."/>
            <person name="Finn R."/>
            <person name="Kale V."/>
            <person name="Holt S."/>
            <person name="Cochrane G."/>
            <person name="Meng A."/>
            <person name="Brown T."/>
            <person name="Cohen L."/>
        </authorList>
    </citation>
    <scope>NUCLEOTIDE SEQUENCE</scope>
    <source>
        <strain evidence="2">CCMP1510</strain>
    </source>
</reference>
<proteinExistence type="predicted"/>
<evidence type="ECO:0000256" key="1">
    <source>
        <dbReference type="SAM" id="MobiDB-lite"/>
    </source>
</evidence>
<name>A0A7S3JN17_9STRA</name>
<dbReference type="CDD" id="cd14809">
    <property type="entry name" value="bZIP_AUREO-like"/>
    <property type="match status" value="1"/>
</dbReference>
<feature type="compositionally biased region" description="Basic and acidic residues" evidence="1">
    <location>
        <begin position="630"/>
        <end position="641"/>
    </location>
</feature>
<dbReference type="Gene3D" id="3.30.450.20">
    <property type="entry name" value="PAS domain"/>
    <property type="match status" value="1"/>
</dbReference>
<organism evidence="2">
    <name type="scientific">Aureoumbra lagunensis</name>
    <dbReference type="NCBI Taxonomy" id="44058"/>
    <lineage>
        <taxon>Eukaryota</taxon>
        <taxon>Sar</taxon>
        <taxon>Stramenopiles</taxon>
        <taxon>Ochrophyta</taxon>
        <taxon>Pelagophyceae</taxon>
        <taxon>Pelagomonadales</taxon>
        <taxon>Aureoumbra</taxon>
    </lineage>
</organism>
<protein>
    <recommendedName>
        <fullName evidence="3">BZIP domain-containing protein</fullName>
    </recommendedName>
</protein>
<dbReference type="InterPro" id="IPR035965">
    <property type="entry name" value="PAS-like_dom_sf"/>
</dbReference>